<keyword evidence="1" id="KW-1133">Transmembrane helix</keyword>
<feature type="transmembrane region" description="Helical" evidence="1">
    <location>
        <begin position="75"/>
        <end position="106"/>
    </location>
</feature>
<evidence type="ECO:0000256" key="1">
    <source>
        <dbReference type="SAM" id="Phobius"/>
    </source>
</evidence>
<dbReference type="AlphaFoldDB" id="A0AA88ANL9"/>
<gene>
    <name evidence="2" type="ORF">TIFTF001_025071</name>
</gene>
<organism evidence="2 3">
    <name type="scientific">Ficus carica</name>
    <name type="common">Common fig</name>
    <dbReference type="NCBI Taxonomy" id="3494"/>
    <lineage>
        <taxon>Eukaryota</taxon>
        <taxon>Viridiplantae</taxon>
        <taxon>Streptophyta</taxon>
        <taxon>Embryophyta</taxon>
        <taxon>Tracheophyta</taxon>
        <taxon>Spermatophyta</taxon>
        <taxon>Magnoliopsida</taxon>
        <taxon>eudicotyledons</taxon>
        <taxon>Gunneridae</taxon>
        <taxon>Pentapetalae</taxon>
        <taxon>rosids</taxon>
        <taxon>fabids</taxon>
        <taxon>Rosales</taxon>
        <taxon>Moraceae</taxon>
        <taxon>Ficeae</taxon>
        <taxon>Ficus</taxon>
    </lineage>
</organism>
<comment type="caution">
    <text evidence="2">The sequence shown here is derived from an EMBL/GenBank/DDBJ whole genome shotgun (WGS) entry which is preliminary data.</text>
</comment>
<keyword evidence="1" id="KW-0812">Transmembrane</keyword>
<feature type="transmembrane region" description="Helical" evidence="1">
    <location>
        <begin position="6"/>
        <end position="23"/>
    </location>
</feature>
<dbReference type="PANTHER" id="PTHR34115">
    <property type="entry name" value="PROTEIN, PUTATIVE-RELATED"/>
    <property type="match status" value="1"/>
</dbReference>
<dbReference type="Proteomes" id="UP001187192">
    <property type="component" value="Unassembled WGS sequence"/>
</dbReference>
<evidence type="ECO:0008006" key="4">
    <source>
        <dbReference type="Google" id="ProtNLM"/>
    </source>
</evidence>
<dbReference type="Gramene" id="FCD_00026425-RA">
    <property type="protein sequence ID" value="FCD_00026425-RA:cds"/>
    <property type="gene ID" value="FCD_00026425"/>
</dbReference>
<dbReference type="InterPro" id="IPR053258">
    <property type="entry name" value="Ca-permeable_cation_channel"/>
</dbReference>
<feature type="transmembrane region" description="Helical" evidence="1">
    <location>
        <begin position="35"/>
        <end position="55"/>
    </location>
</feature>
<sequence>MSTPNVIIVFFITTLGTFIQVKFQSKSWTPFDSHYWLMTSFFIALFTYVVSWAANTIRQLQAPHLNGNEQAMSQISLISGALASIFLLLVILPFLGWFALFFWALYTLKHVYGLLQYASLKLLDRLIEAAHGQLNLNEERHELPV</sequence>
<name>A0AA88ANL9_FICCA</name>
<evidence type="ECO:0000313" key="3">
    <source>
        <dbReference type="Proteomes" id="UP001187192"/>
    </source>
</evidence>
<protein>
    <recommendedName>
        <fullName evidence="4">Transmembrane protein</fullName>
    </recommendedName>
</protein>
<evidence type="ECO:0000313" key="2">
    <source>
        <dbReference type="EMBL" id="GMN55955.1"/>
    </source>
</evidence>
<dbReference type="PANTHER" id="PTHR34115:SF13">
    <property type="entry name" value="RPB1A"/>
    <property type="match status" value="1"/>
</dbReference>
<keyword evidence="3" id="KW-1185">Reference proteome</keyword>
<proteinExistence type="predicted"/>
<accession>A0AA88ANL9</accession>
<dbReference type="EMBL" id="BTGU01000060">
    <property type="protein sequence ID" value="GMN55955.1"/>
    <property type="molecule type" value="Genomic_DNA"/>
</dbReference>
<reference evidence="2" key="1">
    <citation type="submission" date="2023-07" db="EMBL/GenBank/DDBJ databases">
        <title>draft genome sequence of fig (Ficus carica).</title>
        <authorList>
            <person name="Takahashi T."/>
            <person name="Nishimura K."/>
        </authorList>
    </citation>
    <scope>NUCLEOTIDE SEQUENCE</scope>
</reference>
<keyword evidence="1" id="KW-0472">Membrane</keyword>